<comment type="caution">
    <text evidence="1">The sequence shown here is derived from an EMBL/GenBank/DDBJ whole genome shotgun (WGS) entry which is preliminary data.</text>
</comment>
<dbReference type="Proteomes" id="UP000789396">
    <property type="component" value="Unassembled WGS sequence"/>
</dbReference>
<proteinExistence type="predicted"/>
<keyword evidence="2" id="KW-1185">Reference proteome</keyword>
<feature type="non-terminal residue" evidence="1">
    <location>
        <position position="117"/>
    </location>
</feature>
<dbReference type="AlphaFoldDB" id="A0A9N9CPE0"/>
<name>A0A9N9CPE0_9GLOM</name>
<dbReference type="EMBL" id="CAJVPZ010009446">
    <property type="protein sequence ID" value="CAG8609353.1"/>
    <property type="molecule type" value="Genomic_DNA"/>
</dbReference>
<gene>
    <name evidence="1" type="ORF">RFULGI_LOCUS6916</name>
</gene>
<protein>
    <submittedName>
        <fullName evidence="1">122_t:CDS:1</fullName>
    </submittedName>
</protein>
<reference evidence="1" key="1">
    <citation type="submission" date="2021-06" db="EMBL/GenBank/DDBJ databases">
        <authorList>
            <person name="Kallberg Y."/>
            <person name="Tangrot J."/>
            <person name="Rosling A."/>
        </authorList>
    </citation>
    <scope>NUCLEOTIDE SEQUENCE</scope>
    <source>
        <strain evidence="1">IN212</strain>
    </source>
</reference>
<dbReference type="OrthoDB" id="10599784at2759"/>
<sequence length="117" mass="13693">QKSNNIVDWNHLRTSDLKAMCFKKLKKKTLGGTGMVEVEDIYLESCQRRRLDCDRKNSKIDTNEGDEFKNLLIEARKQMKLQGGDLVPYNRRSWQTKDQKFGAWGSRTNHYTSYLSS</sequence>
<accession>A0A9N9CPE0</accession>
<organism evidence="1 2">
    <name type="scientific">Racocetra fulgida</name>
    <dbReference type="NCBI Taxonomy" id="60492"/>
    <lineage>
        <taxon>Eukaryota</taxon>
        <taxon>Fungi</taxon>
        <taxon>Fungi incertae sedis</taxon>
        <taxon>Mucoromycota</taxon>
        <taxon>Glomeromycotina</taxon>
        <taxon>Glomeromycetes</taxon>
        <taxon>Diversisporales</taxon>
        <taxon>Gigasporaceae</taxon>
        <taxon>Racocetra</taxon>
    </lineage>
</organism>
<evidence type="ECO:0000313" key="1">
    <source>
        <dbReference type="EMBL" id="CAG8609353.1"/>
    </source>
</evidence>
<evidence type="ECO:0000313" key="2">
    <source>
        <dbReference type="Proteomes" id="UP000789396"/>
    </source>
</evidence>